<dbReference type="AlphaFoldDB" id="A0A365XWA4"/>
<dbReference type="RefSeq" id="WP_147243589.1">
    <property type="nucleotide sequence ID" value="NZ_QFFJ01000002.1"/>
</dbReference>
<gene>
    <name evidence="1" type="ORF">DF182_29745</name>
</gene>
<dbReference type="OrthoDB" id="515110at2"/>
<keyword evidence="2" id="KW-1185">Reference proteome</keyword>
<evidence type="ECO:0008006" key="3">
    <source>
        <dbReference type="Google" id="ProtNLM"/>
    </source>
</evidence>
<dbReference type="EMBL" id="QFFJ01000002">
    <property type="protein sequence ID" value="RBL90637.1"/>
    <property type="molecule type" value="Genomic_DNA"/>
</dbReference>
<proteinExistence type="predicted"/>
<organism evidence="1 2">
    <name type="scientific">Chitinophaga flava</name>
    <dbReference type="NCBI Taxonomy" id="2259036"/>
    <lineage>
        <taxon>Bacteria</taxon>
        <taxon>Pseudomonadati</taxon>
        <taxon>Bacteroidota</taxon>
        <taxon>Chitinophagia</taxon>
        <taxon>Chitinophagales</taxon>
        <taxon>Chitinophagaceae</taxon>
        <taxon>Chitinophaga</taxon>
    </lineage>
</organism>
<accession>A0A365XWA4</accession>
<evidence type="ECO:0000313" key="1">
    <source>
        <dbReference type="EMBL" id="RBL90637.1"/>
    </source>
</evidence>
<name>A0A365XWA4_9BACT</name>
<dbReference type="Proteomes" id="UP000253410">
    <property type="component" value="Unassembled WGS sequence"/>
</dbReference>
<sequence length="214" mass="24702">MENSIRFIVERLLGRNLSADDGVSITMIQDTEARLSVKIPELLQTFYLCAGRNEQVMDVFQHFAPLDKLYVEDDKLVFLEENQGVCVWGVSPAAPEKVYQCPVPDKEWYAEDADLQAFLEMCLYYQFAQGGYNYMASLYSGIDDEMITVMLQDLATHWEKVVDQSNNLIIYWSTDKLVWYFPDPQGGVGESLFLSCRTETEMELMIDRYDFGEL</sequence>
<comment type="caution">
    <text evidence="1">The sequence shown here is derived from an EMBL/GenBank/DDBJ whole genome shotgun (WGS) entry which is preliminary data.</text>
</comment>
<evidence type="ECO:0000313" key="2">
    <source>
        <dbReference type="Proteomes" id="UP000253410"/>
    </source>
</evidence>
<protein>
    <recommendedName>
        <fullName evidence="3">Knr4/Smi1-like domain-containing protein</fullName>
    </recommendedName>
</protein>
<reference evidence="1 2" key="1">
    <citation type="submission" date="2018-05" db="EMBL/GenBank/DDBJ databases">
        <title>Chitinophaga sp. K3CV102501T nov., isolated from isolated from a monsoon evergreen broad-leaved forest soil.</title>
        <authorList>
            <person name="Lv Y."/>
        </authorList>
    </citation>
    <scope>NUCLEOTIDE SEQUENCE [LARGE SCALE GENOMIC DNA]</scope>
    <source>
        <strain evidence="1 2">GDMCC 1.1325</strain>
    </source>
</reference>